<accession>A0AB36TET0</accession>
<dbReference type="Proteomes" id="UP000223596">
    <property type="component" value="Unassembled WGS sequence"/>
</dbReference>
<feature type="transmembrane region" description="Helical" evidence="1">
    <location>
        <begin position="92"/>
        <end position="111"/>
    </location>
</feature>
<dbReference type="GeneID" id="35805238"/>
<protein>
    <recommendedName>
        <fullName evidence="4">Sporulation protein YqfD</fullName>
    </recommendedName>
</protein>
<reference evidence="2 3" key="1">
    <citation type="submission" date="2017-09" db="EMBL/GenBank/DDBJ databases">
        <title>Evaluation of Pacific Biosciences Sequencing Technology to Finishing C. thermocellum Genome Sequences.</title>
        <authorList>
            <person name="Brown S."/>
        </authorList>
    </citation>
    <scope>NUCLEOTIDE SEQUENCE [LARGE SCALE GENOMIC DNA]</scope>
    <source>
        <strain evidence="2 3">AD2</strain>
    </source>
</reference>
<dbReference type="PIRSF" id="PIRSF029895">
    <property type="entry name" value="SpoIV"/>
    <property type="match status" value="1"/>
</dbReference>
<keyword evidence="1" id="KW-1133">Transmembrane helix</keyword>
<comment type="caution">
    <text evidence="2">The sequence shown here is derived from an EMBL/GenBank/DDBJ whole genome shotgun (WGS) entry which is preliminary data.</text>
</comment>
<keyword evidence="1" id="KW-0472">Membrane</keyword>
<sequence length="398" mass="45071">MLIFRLWNYIRGYVIIFVEGYFLEKFVNICTRRQILLWDIQRDRNSKMTLKVSIRGFKMLKPVAKKTGCRVKILEKRGLPFLLNRYRHRKTFLLGAAVFVVLFYIMTSFVWSVEVVGNKKIETDGILKCLEKYGVKPGVLKYRINPEEVANGVILDIDGLSYVNVLVRGTKVKVEVAEGVKRPSIIPLNVPCDIVAKKDGVIKSVIVKIGQAQVKEGDTVKKGQLLVSGSIPIKGAEDNPKRVHAMAEVLARTWYEGRQPVELKAVEKIRTGRKKDNVTLVLFSKKINLFHKEIDFKDFEKVEIKKNLSIGEEFVLPFGLVIERYYENDLVEADISLEDAKENAAGIAYRKAAENIPEGATIVDKRVNFIENENGEIIADVIIECLEDIGVAKENGGE</sequence>
<dbReference type="NCBIfam" id="TIGR02876">
    <property type="entry name" value="spore_yqfD"/>
    <property type="match status" value="1"/>
</dbReference>
<organism evidence="2 3">
    <name type="scientific">Acetivibrio thermocellus AD2</name>
    <dbReference type="NCBI Taxonomy" id="1138384"/>
    <lineage>
        <taxon>Bacteria</taxon>
        <taxon>Bacillati</taxon>
        <taxon>Bacillota</taxon>
        <taxon>Clostridia</taxon>
        <taxon>Eubacteriales</taxon>
        <taxon>Oscillospiraceae</taxon>
        <taxon>Acetivibrio</taxon>
    </lineage>
</organism>
<dbReference type="EMBL" id="PDBW01000001">
    <property type="protein sequence ID" value="PFH02419.1"/>
    <property type="molecule type" value="Genomic_DNA"/>
</dbReference>
<evidence type="ECO:0000256" key="1">
    <source>
        <dbReference type="SAM" id="Phobius"/>
    </source>
</evidence>
<dbReference type="AlphaFoldDB" id="A0AB36TET0"/>
<evidence type="ECO:0008006" key="4">
    <source>
        <dbReference type="Google" id="ProtNLM"/>
    </source>
</evidence>
<name>A0AB36TET0_ACETH</name>
<dbReference type="Pfam" id="PF06898">
    <property type="entry name" value="YqfD"/>
    <property type="match status" value="1"/>
</dbReference>
<evidence type="ECO:0000313" key="3">
    <source>
        <dbReference type="Proteomes" id="UP000223596"/>
    </source>
</evidence>
<proteinExistence type="predicted"/>
<dbReference type="InterPro" id="IPR010690">
    <property type="entry name" value="YqfD"/>
</dbReference>
<gene>
    <name evidence="2" type="ORF">M972_111190</name>
</gene>
<dbReference type="RefSeq" id="WP_003515692.1">
    <property type="nucleotide sequence ID" value="NZ_CP013828.1"/>
</dbReference>
<evidence type="ECO:0000313" key="2">
    <source>
        <dbReference type="EMBL" id="PFH02419.1"/>
    </source>
</evidence>
<keyword evidence="1" id="KW-0812">Transmembrane</keyword>